<dbReference type="AlphaFoldDB" id="A0A8T0D321"/>
<organism evidence="1 2">
    <name type="scientific">Paragonimus westermani</name>
    <dbReference type="NCBI Taxonomy" id="34504"/>
    <lineage>
        <taxon>Eukaryota</taxon>
        <taxon>Metazoa</taxon>
        <taxon>Spiralia</taxon>
        <taxon>Lophotrochozoa</taxon>
        <taxon>Platyhelminthes</taxon>
        <taxon>Trematoda</taxon>
        <taxon>Digenea</taxon>
        <taxon>Plagiorchiida</taxon>
        <taxon>Troglotremata</taxon>
        <taxon>Troglotrematidae</taxon>
        <taxon>Paragonimus</taxon>
    </lineage>
</organism>
<sequence length="116" mass="13167">MATYKRRRKDAASTIPDSRWRNAHLDNDYKFEGFSKYWRTLLMGKRINDMRPPSALLPCDHSLAAAISTTKVTRALNNLSGLAPGPDWITPRDLRKYRVSSVATLFNSYPALSPIL</sequence>
<keyword evidence="2" id="KW-1185">Reference proteome</keyword>
<accession>A0A8T0D321</accession>
<dbReference type="EMBL" id="JTDF01021131">
    <property type="protein sequence ID" value="KAF8562245.1"/>
    <property type="molecule type" value="Genomic_DNA"/>
</dbReference>
<proteinExistence type="predicted"/>
<name>A0A8T0D321_9TREM</name>
<gene>
    <name evidence="1" type="ORF">P879_09798</name>
</gene>
<reference evidence="1 2" key="1">
    <citation type="submission" date="2019-07" db="EMBL/GenBank/DDBJ databases">
        <title>Annotation for the trematode Paragonimus westermani.</title>
        <authorList>
            <person name="Choi Y.-J."/>
        </authorList>
    </citation>
    <scope>NUCLEOTIDE SEQUENCE [LARGE SCALE GENOMIC DNA]</scope>
    <source>
        <strain evidence="1">180907_Pwestermani</strain>
    </source>
</reference>
<dbReference type="OrthoDB" id="8197512at2759"/>
<comment type="caution">
    <text evidence="1">The sequence shown here is derived from an EMBL/GenBank/DDBJ whole genome shotgun (WGS) entry which is preliminary data.</text>
</comment>
<dbReference type="Proteomes" id="UP000699462">
    <property type="component" value="Unassembled WGS sequence"/>
</dbReference>
<evidence type="ECO:0000313" key="1">
    <source>
        <dbReference type="EMBL" id="KAF8562245.1"/>
    </source>
</evidence>
<protein>
    <submittedName>
        <fullName evidence="1">Uncharacterized protein</fullName>
    </submittedName>
</protein>
<evidence type="ECO:0000313" key="2">
    <source>
        <dbReference type="Proteomes" id="UP000699462"/>
    </source>
</evidence>